<reference evidence="2 3" key="1">
    <citation type="submission" date="2016-10" db="EMBL/GenBank/DDBJ databases">
        <title>Marinobacter salinus sp. nov., a moderately halophilic bacterium isolated from a tidal flat environment.</title>
        <authorList>
            <person name="Park S.-J."/>
        </authorList>
    </citation>
    <scope>NUCLEOTIDE SEQUENCE [LARGE SCALE GENOMIC DNA]</scope>
    <source>
        <strain evidence="2 3">Hb8</strain>
    </source>
</reference>
<proteinExistence type="predicted"/>
<dbReference type="KEGG" id="msq:BKP64_02675"/>
<accession>A0A1D9GI12</accession>
<dbReference type="Proteomes" id="UP000177445">
    <property type="component" value="Chromosome"/>
</dbReference>
<evidence type="ECO:0000256" key="1">
    <source>
        <dbReference type="SAM" id="MobiDB-lite"/>
    </source>
</evidence>
<keyword evidence="3" id="KW-1185">Reference proteome</keyword>
<evidence type="ECO:0000313" key="3">
    <source>
        <dbReference type="Proteomes" id="UP000177445"/>
    </source>
</evidence>
<gene>
    <name evidence="2" type="ORF">BKP64_02675</name>
</gene>
<feature type="region of interest" description="Disordered" evidence="1">
    <location>
        <begin position="59"/>
        <end position="85"/>
    </location>
</feature>
<feature type="compositionally biased region" description="Basic residues" evidence="1">
    <location>
        <begin position="75"/>
        <end position="85"/>
    </location>
</feature>
<organism evidence="2 3">
    <name type="scientific">Marinobacter salinus</name>
    <dbReference type="NCBI Taxonomy" id="1874317"/>
    <lineage>
        <taxon>Bacteria</taxon>
        <taxon>Pseudomonadati</taxon>
        <taxon>Pseudomonadota</taxon>
        <taxon>Gammaproteobacteria</taxon>
        <taxon>Pseudomonadales</taxon>
        <taxon>Marinobacteraceae</taxon>
        <taxon>Marinobacter</taxon>
    </lineage>
</organism>
<dbReference type="AlphaFoldDB" id="A0A1D9GI12"/>
<dbReference type="EMBL" id="CP017715">
    <property type="protein sequence ID" value="AOY87174.1"/>
    <property type="molecule type" value="Genomic_DNA"/>
</dbReference>
<evidence type="ECO:0000313" key="2">
    <source>
        <dbReference type="EMBL" id="AOY87174.1"/>
    </source>
</evidence>
<protein>
    <submittedName>
        <fullName evidence="2">Uncharacterized protein</fullName>
    </submittedName>
</protein>
<name>A0A1D9GI12_9GAMM</name>
<sequence>MSLKDSLQGRLEKLAEEMVPQLLDTWHDVQKRLDDLNCSLAHRAVPERRRPNVSELALKHKAEQAGQGKAEVRPLRRNRKSGSIK</sequence>
<dbReference type="OrthoDB" id="6197478at2"/>
<dbReference type="RefSeq" id="WP_070965678.1">
    <property type="nucleotide sequence ID" value="NZ_CP017715.1"/>
</dbReference>